<dbReference type="InterPro" id="IPR005178">
    <property type="entry name" value="Ostalpha/TMEM184C"/>
</dbReference>
<feature type="transmembrane region" description="Helical" evidence="5">
    <location>
        <begin position="184"/>
        <end position="209"/>
    </location>
</feature>
<sequence>MFDHDSLGESSAVGVMGVILIISSIIVLLQMLHHKKHFVYAPAQKRVLILLMTPLVIGWSSWVCLLVGSKIAPIDSLISADRALNIWAFMTYIEKMLGFAIEQDQAVFSEERAAKLLMKQEKASFCCCEKYHITTESKARSYLRRIKFGAYQYIFVLLCVVIITIILAATRYNSYSIEHGSNGVIWLTIAKSASMGLAITYTLLFISFVKKIPEMKYLNLRSKFVVTQFALQLTVIQPLIITLFATEDLIISTDIDSVDNITSWTSNLLLCSEMIIFTFLQLMIYPVSDYNLELLAKSTGKVTEELQDRENLVCESQ</sequence>
<evidence type="ECO:0000256" key="5">
    <source>
        <dbReference type="SAM" id="Phobius"/>
    </source>
</evidence>
<dbReference type="AlphaFoldDB" id="A0AAU9K7C8"/>
<feature type="transmembrane region" description="Helical" evidence="5">
    <location>
        <begin position="12"/>
        <end position="32"/>
    </location>
</feature>
<feature type="transmembrane region" description="Helical" evidence="5">
    <location>
        <begin position="229"/>
        <end position="246"/>
    </location>
</feature>
<accession>A0AAU9K7C8</accession>
<evidence type="ECO:0000256" key="1">
    <source>
        <dbReference type="ARBA" id="ARBA00004141"/>
    </source>
</evidence>
<gene>
    <name evidence="6" type="ORF">BSTOLATCC_MIC59632</name>
</gene>
<dbReference type="SMART" id="SM01417">
    <property type="entry name" value="Solute_trans_a"/>
    <property type="match status" value="1"/>
</dbReference>
<comment type="subcellular location">
    <subcellularLocation>
        <location evidence="1">Membrane</location>
        <topology evidence="1">Multi-pass membrane protein</topology>
    </subcellularLocation>
</comment>
<feature type="transmembrane region" description="Helical" evidence="5">
    <location>
        <begin position="47"/>
        <end position="68"/>
    </location>
</feature>
<evidence type="ECO:0000256" key="2">
    <source>
        <dbReference type="ARBA" id="ARBA00022692"/>
    </source>
</evidence>
<dbReference type="GO" id="GO:0016020">
    <property type="term" value="C:membrane"/>
    <property type="evidence" value="ECO:0007669"/>
    <property type="project" value="UniProtKB-SubCell"/>
</dbReference>
<dbReference type="Proteomes" id="UP001162131">
    <property type="component" value="Unassembled WGS sequence"/>
</dbReference>
<name>A0AAU9K7C8_9CILI</name>
<keyword evidence="2 5" id="KW-0812">Transmembrane</keyword>
<reference evidence="6" key="1">
    <citation type="submission" date="2021-09" db="EMBL/GenBank/DDBJ databases">
        <authorList>
            <consortium name="AG Swart"/>
            <person name="Singh M."/>
            <person name="Singh A."/>
            <person name="Seah K."/>
            <person name="Emmerich C."/>
        </authorList>
    </citation>
    <scope>NUCLEOTIDE SEQUENCE</scope>
    <source>
        <strain evidence="6">ATCC30299</strain>
    </source>
</reference>
<dbReference type="EMBL" id="CAJZBQ010000057">
    <property type="protein sequence ID" value="CAG9333819.1"/>
    <property type="molecule type" value="Genomic_DNA"/>
</dbReference>
<protein>
    <submittedName>
        <fullName evidence="6">Uncharacterized protein</fullName>
    </submittedName>
</protein>
<evidence type="ECO:0000313" key="6">
    <source>
        <dbReference type="EMBL" id="CAG9333819.1"/>
    </source>
</evidence>
<proteinExistence type="predicted"/>
<comment type="caution">
    <text evidence="6">The sequence shown here is derived from an EMBL/GenBank/DDBJ whole genome shotgun (WGS) entry which is preliminary data.</text>
</comment>
<feature type="transmembrane region" description="Helical" evidence="5">
    <location>
        <begin position="266"/>
        <end position="287"/>
    </location>
</feature>
<dbReference type="PANTHER" id="PTHR23423">
    <property type="entry name" value="ORGANIC SOLUTE TRANSPORTER-RELATED"/>
    <property type="match status" value="1"/>
</dbReference>
<dbReference type="Pfam" id="PF03619">
    <property type="entry name" value="Solute_trans_a"/>
    <property type="match status" value="1"/>
</dbReference>
<keyword evidence="4 5" id="KW-0472">Membrane</keyword>
<evidence type="ECO:0000256" key="4">
    <source>
        <dbReference type="ARBA" id="ARBA00023136"/>
    </source>
</evidence>
<evidence type="ECO:0000256" key="3">
    <source>
        <dbReference type="ARBA" id="ARBA00022989"/>
    </source>
</evidence>
<evidence type="ECO:0000313" key="7">
    <source>
        <dbReference type="Proteomes" id="UP001162131"/>
    </source>
</evidence>
<keyword evidence="3 5" id="KW-1133">Transmembrane helix</keyword>
<keyword evidence="7" id="KW-1185">Reference proteome</keyword>
<organism evidence="6 7">
    <name type="scientific">Blepharisma stoltei</name>
    <dbReference type="NCBI Taxonomy" id="1481888"/>
    <lineage>
        <taxon>Eukaryota</taxon>
        <taxon>Sar</taxon>
        <taxon>Alveolata</taxon>
        <taxon>Ciliophora</taxon>
        <taxon>Postciliodesmatophora</taxon>
        <taxon>Heterotrichea</taxon>
        <taxon>Heterotrichida</taxon>
        <taxon>Blepharismidae</taxon>
        <taxon>Blepharisma</taxon>
    </lineage>
</organism>
<feature type="transmembrane region" description="Helical" evidence="5">
    <location>
        <begin position="150"/>
        <end position="172"/>
    </location>
</feature>